<reference evidence="1 2" key="1">
    <citation type="journal article" date="2010" name="BMC Genomics">
        <title>The complete genome of Zunongwangia profunda SM-A87 reveals its adaptation to the deep-sea environment and ecological role in sedimentary organic nitrogen degradation.</title>
        <authorList>
            <person name="Qin Q.L."/>
            <person name="Zhang X.Y."/>
            <person name="Wang X.M."/>
            <person name="Liu G.M."/>
            <person name="Chen X.L."/>
            <person name="Xie B.B."/>
            <person name="Dang H.Y."/>
            <person name="Zhou B.C."/>
            <person name="Yu J."/>
            <person name="Zhang Y.Z."/>
        </authorList>
    </citation>
    <scope>NUCLEOTIDE SEQUENCE [LARGE SCALE GENOMIC DNA]</scope>
    <source>
        <strain evidence="2">DSM 18752 / CCTCC AB 206139 / SM-A87</strain>
    </source>
</reference>
<sequence length="36" mass="4122">MMVILNIVELPVTESKTQIGHFQTLFSRNLTGFENL</sequence>
<dbReference type="AlphaFoldDB" id="D5BLA7"/>
<name>D5BLA7_ZUNPS</name>
<organism evidence="1 2">
    <name type="scientific">Zunongwangia profunda (strain DSM 18752 / CCTCC AB 206139 / SM-A87)</name>
    <name type="common">Wangia profunda</name>
    <dbReference type="NCBI Taxonomy" id="655815"/>
    <lineage>
        <taxon>Bacteria</taxon>
        <taxon>Pseudomonadati</taxon>
        <taxon>Bacteroidota</taxon>
        <taxon>Flavobacteriia</taxon>
        <taxon>Flavobacteriales</taxon>
        <taxon>Flavobacteriaceae</taxon>
        <taxon>Zunongwangia</taxon>
    </lineage>
</organism>
<evidence type="ECO:0000313" key="1">
    <source>
        <dbReference type="EMBL" id="ADF54033.1"/>
    </source>
</evidence>
<protein>
    <submittedName>
        <fullName evidence="1">Uncharacterized protein</fullName>
    </submittedName>
</protein>
<evidence type="ECO:0000313" key="2">
    <source>
        <dbReference type="Proteomes" id="UP000001654"/>
    </source>
</evidence>
<dbReference type="KEGG" id="zpr:ZPR_3725"/>
<dbReference type="HOGENOM" id="CLU_3359361_0_0_10"/>
<gene>
    <name evidence="1" type="ordered locus">ZPR_3725</name>
</gene>
<accession>D5BLA7</accession>
<proteinExistence type="predicted"/>
<keyword evidence="2" id="KW-1185">Reference proteome</keyword>
<dbReference type="Proteomes" id="UP000001654">
    <property type="component" value="Chromosome"/>
</dbReference>
<dbReference type="EMBL" id="CP001650">
    <property type="protein sequence ID" value="ADF54033.1"/>
    <property type="molecule type" value="Genomic_DNA"/>
</dbReference>